<gene>
    <name evidence="3" type="ORF">SNE35_25555</name>
</gene>
<organism evidence="3 4">
    <name type="scientific">Roseateles agri</name>
    <dbReference type="NCBI Taxonomy" id="3098619"/>
    <lineage>
        <taxon>Bacteria</taxon>
        <taxon>Pseudomonadati</taxon>
        <taxon>Pseudomonadota</taxon>
        <taxon>Betaproteobacteria</taxon>
        <taxon>Burkholderiales</taxon>
        <taxon>Sphaerotilaceae</taxon>
        <taxon>Roseateles</taxon>
    </lineage>
</organism>
<comment type="similarity">
    <text evidence="1">Belongs to the metallo-dependent hydrolases superfamily.</text>
</comment>
<dbReference type="Gene3D" id="3.20.20.140">
    <property type="entry name" value="Metal-dependent hydrolases"/>
    <property type="match status" value="1"/>
</dbReference>
<dbReference type="EMBL" id="JAXCLA010000009">
    <property type="protein sequence ID" value="MDY0747895.1"/>
    <property type="molecule type" value="Genomic_DNA"/>
</dbReference>
<feature type="domain" description="Amidohydrolase-related" evidence="2">
    <location>
        <begin position="4"/>
        <end position="279"/>
    </location>
</feature>
<protein>
    <submittedName>
        <fullName evidence="3">Amidohydrolase family protein</fullName>
    </submittedName>
</protein>
<dbReference type="InterPro" id="IPR006680">
    <property type="entry name" value="Amidohydro-rel"/>
</dbReference>
<keyword evidence="4" id="KW-1185">Reference proteome</keyword>
<dbReference type="Pfam" id="PF04909">
    <property type="entry name" value="Amidohydro_2"/>
    <property type="match status" value="1"/>
</dbReference>
<evidence type="ECO:0000313" key="3">
    <source>
        <dbReference type="EMBL" id="MDY0747895.1"/>
    </source>
</evidence>
<evidence type="ECO:0000259" key="2">
    <source>
        <dbReference type="Pfam" id="PF04909"/>
    </source>
</evidence>
<dbReference type="InterPro" id="IPR052350">
    <property type="entry name" value="Metallo-dep_Lactonases"/>
</dbReference>
<dbReference type="PANTHER" id="PTHR43569">
    <property type="entry name" value="AMIDOHYDROLASE"/>
    <property type="match status" value="1"/>
</dbReference>
<accession>A0ABU5DNJ9</accession>
<evidence type="ECO:0000313" key="4">
    <source>
        <dbReference type="Proteomes" id="UP001285263"/>
    </source>
</evidence>
<dbReference type="RefSeq" id="WP_320425863.1">
    <property type="nucleotide sequence ID" value="NZ_JAXCLA010000009.1"/>
</dbReference>
<comment type="caution">
    <text evidence="3">The sequence shown here is derived from an EMBL/GenBank/DDBJ whole genome shotgun (WGS) entry which is preliminary data.</text>
</comment>
<proteinExistence type="inferred from homology"/>
<evidence type="ECO:0000256" key="1">
    <source>
        <dbReference type="ARBA" id="ARBA00038310"/>
    </source>
</evidence>
<dbReference type="PANTHER" id="PTHR43569:SF2">
    <property type="entry name" value="AMIDOHYDROLASE-RELATED DOMAIN-CONTAINING PROTEIN"/>
    <property type="match status" value="1"/>
</dbReference>
<dbReference type="InterPro" id="IPR032466">
    <property type="entry name" value="Metal_Hydrolase"/>
</dbReference>
<dbReference type="Proteomes" id="UP001285263">
    <property type="component" value="Unassembled WGS sequence"/>
</dbReference>
<dbReference type="SUPFAM" id="SSF51556">
    <property type="entry name" value="Metallo-dependent hydrolases"/>
    <property type="match status" value="1"/>
</dbReference>
<name>A0ABU5DNJ9_9BURK</name>
<reference evidence="3 4" key="1">
    <citation type="submission" date="2023-11" db="EMBL/GenBank/DDBJ databases">
        <title>Paucibacter sp. nov., isolated from fresh soil in Korea.</title>
        <authorList>
            <person name="Le N.T.T."/>
        </authorList>
    </citation>
    <scope>NUCLEOTIDE SEQUENCE [LARGE SCALE GENOMIC DNA]</scope>
    <source>
        <strain evidence="3 4">R3-3</strain>
    </source>
</reference>
<sequence length="280" mass="31825">MQRIDAHQHFWRLDRGDYGWLTAELAPLYRDFAPGDLQPLLQRHGVAQTVLVQAADSTAETDFMLELAASHDWIGGVVGWVDISDRASIATLERWAREHPKFKGVRPMLQDLPEDDWIATRPHADVMACIAALGLRLDALVLPRQLEPLLHFVRRHPTLPVVIDHAAKPRLDEGWSAVWAHAWRRDMAALAAHPNLMCKFSGLLTETRSSEPLPLIRPAWEDLLRWFGPQRLVWGSDWPVLNLAADYGRWVALSDSLLGDLNAADQQRVLHDNAREFYTL</sequence>